<comment type="caution">
    <text evidence="2">The sequence shown here is derived from an EMBL/GenBank/DDBJ whole genome shotgun (WGS) entry which is preliminary data.</text>
</comment>
<dbReference type="Gene3D" id="2.160.20.10">
    <property type="entry name" value="Single-stranded right-handed beta-helix, Pectin lyase-like"/>
    <property type="match status" value="1"/>
</dbReference>
<name>A0AA44J8D9_AGRTU</name>
<reference evidence="2" key="1">
    <citation type="journal article" date="2020" name="Science">
        <title>Unexpected conservation and global transmission of agrobacterial virulence plasmids.</title>
        <authorList>
            <person name="Weisberg A.J."/>
            <person name="Davis E.W. 2nd"/>
            <person name="Tabima J."/>
            <person name="Belcher M.S."/>
            <person name="Miller M."/>
            <person name="Kuo C.H."/>
            <person name="Loper J.E."/>
            <person name="Grunwald N.J."/>
            <person name="Putnam M.L."/>
            <person name="Chang J.H."/>
        </authorList>
    </citation>
    <scope>NUCLEOTIDE SEQUENCE</scope>
    <source>
        <strain evidence="2">17-1853-1a</strain>
    </source>
</reference>
<proteinExistence type="predicted"/>
<dbReference type="InterPro" id="IPR007742">
    <property type="entry name" value="NosD_dom"/>
</dbReference>
<evidence type="ECO:0000313" key="3">
    <source>
        <dbReference type="Proteomes" id="UP000702952"/>
    </source>
</evidence>
<dbReference type="InterPro" id="IPR012334">
    <property type="entry name" value="Pectin_lyas_fold"/>
</dbReference>
<protein>
    <submittedName>
        <fullName evidence="2">Fructotransferase</fullName>
    </submittedName>
</protein>
<accession>A0AA44J8D9</accession>
<dbReference type="Proteomes" id="UP000702952">
    <property type="component" value="Unassembled WGS sequence"/>
</dbReference>
<dbReference type="EMBL" id="JAAMAY010000007">
    <property type="protein sequence ID" value="NTC27883.1"/>
    <property type="molecule type" value="Genomic_DNA"/>
</dbReference>
<dbReference type="Pfam" id="PF05048">
    <property type="entry name" value="NosD"/>
    <property type="match status" value="1"/>
</dbReference>
<sequence length="431" mass="45693">MASAGVTRCKQISATESKDILIALDKGATIVPTSNSFTYDVTTFNGSVPASQDIGKVINEIIDDIKSRQTSQTARPGGAIFIPVGDYDLLTQVVIDISYLTIHGEGHGFTSLSIRDNTPDTSNWRETVAGGSHVRVKLTGAPAIVTRRNGVEPRLSSVSFRDFCLDGLNFTGDGNSYINDKTGIYVEGDCDAFVIRGMGFVYLERAIVIEGADATTVDGNFIGECGSCVELLLSSQASKVTNNLIGAGYNGKSIAASGADGLLIAANNVFPRGASLIELTNSARCSVTSNRLAGFYPGMINLIGTNETLVASNLIRRQNETYPPFQIYDNGLPETYGIVHVEGDNNKISNNHFPVDPQGYTADDGPIVVINAEAGFSNWISDNSFVLAAIPDLQYVAVRLGPGLTQSKVIYSGSSPQISDLGTSNAIVPTP</sequence>
<dbReference type="SUPFAM" id="SSF51126">
    <property type="entry name" value="Pectin lyase-like"/>
    <property type="match status" value="1"/>
</dbReference>
<dbReference type="AlphaFoldDB" id="A0AA44J8D9"/>
<evidence type="ECO:0000259" key="1">
    <source>
        <dbReference type="Pfam" id="PF05048"/>
    </source>
</evidence>
<dbReference type="CDD" id="cd21111">
    <property type="entry name" value="IFTase"/>
    <property type="match status" value="1"/>
</dbReference>
<organism evidence="2 3">
    <name type="scientific">Agrobacterium tumefaciens</name>
    <dbReference type="NCBI Taxonomy" id="358"/>
    <lineage>
        <taxon>Bacteria</taxon>
        <taxon>Pseudomonadati</taxon>
        <taxon>Pseudomonadota</taxon>
        <taxon>Alphaproteobacteria</taxon>
        <taxon>Hyphomicrobiales</taxon>
        <taxon>Rhizobiaceae</taxon>
        <taxon>Rhizobium/Agrobacterium group</taxon>
        <taxon>Agrobacterium</taxon>
        <taxon>Agrobacterium tumefaciens complex</taxon>
    </lineage>
</organism>
<evidence type="ECO:0000313" key="2">
    <source>
        <dbReference type="EMBL" id="NTC27883.1"/>
    </source>
</evidence>
<gene>
    <name evidence="2" type="ORF">G6M46_06875</name>
</gene>
<dbReference type="RefSeq" id="WP_081308825.1">
    <property type="nucleotide sequence ID" value="NZ_CP123840.1"/>
</dbReference>
<feature type="domain" description="Periplasmic copper-binding protein NosD beta helix" evidence="1">
    <location>
        <begin position="173"/>
        <end position="315"/>
    </location>
</feature>
<dbReference type="InterPro" id="IPR011050">
    <property type="entry name" value="Pectin_lyase_fold/virulence"/>
</dbReference>